<reference evidence="2 5" key="3">
    <citation type="submission" date="2017-11" db="EMBL/GenBank/DDBJ databases">
        <title>Complete genome sequence of Serratia sp. ATCC 39006 LacA.</title>
        <authorList>
            <person name="Hampton H.G."/>
            <person name="Jackson S.A."/>
            <person name="Jauregui R."/>
            <person name="Poulter G.T.M."/>
            <person name="Salmond G.P.C."/>
            <person name="Fineran P.C."/>
        </authorList>
    </citation>
    <scope>NUCLEOTIDE SEQUENCE [LARGE SCALE GENOMIC DNA]</scope>
    <source>
        <strain evidence="2 5">ATCC 39006</strain>
    </source>
</reference>
<evidence type="ECO:0000313" key="2">
    <source>
        <dbReference type="EMBL" id="AUH00401.1"/>
    </source>
</evidence>
<keyword evidence="4" id="KW-1185">Reference proteome</keyword>
<dbReference type="Proteomes" id="UP000017700">
    <property type="component" value="Chromosome"/>
</dbReference>
<gene>
    <name evidence="2" type="ORF">CWC46_11625</name>
    <name evidence="3" type="ORF">Ser39006_011630</name>
</gene>
<dbReference type="Gene3D" id="3.10.180.10">
    <property type="entry name" value="2,3-Dihydroxybiphenyl 1,2-Dioxygenase, domain 1"/>
    <property type="match status" value="1"/>
</dbReference>
<feature type="domain" description="VOC" evidence="1">
    <location>
        <begin position="6"/>
        <end position="132"/>
    </location>
</feature>
<dbReference type="SUPFAM" id="SSF54593">
    <property type="entry name" value="Glyoxalase/Bleomycin resistance protein/Dihydroxybiphenyl dioxygenase"/>
    <property type="match status" value="1"/>
</dbReference>
<dbReference type="PANTHER" id="PTHR35006:SF2">
    <property type="entry name" value="GLYOXALASE FAMILY PROTEIN (AFU_ORTHOLOGUE AFUA_5G14830)"/>
    <property type="match status" value="1"/>
</dbReference>
<evidence type="ECO:0000313" key="3">
    <source>
        <dbReference type="EMBL" id="AUH04721.1"/>
    </source>
</evidence>
<name>A0A2I5T749_SERS3</name>
<dbReference type="EMBL" id="CP025085">
    <property type="protein sequence ID" value="AUH00401.1"/>
    <property type="molecule type" value="Genomic_DNA"/>
</dbReference>
<reference evidence="3 4" key="1">
    <citation type="journal article" date="2013" name="Genome Announc.">
        <title>Draft genome sequence of Serratia sp. strain ATCC 39006, a model bacterium for analysis of the biosynthesis and regulation of prodigiosin, a carbapenem, and gas vesicles.</title>
        <authorList>
            <person name="Fineran P.C."/>
            <person name="Iglesias Cans M.C."/>
            <person name="Ramsay J.P."/>
            <person name="Wilf N.M."/>
            <person name="Cossyleon D."/>
            <person name="McNeil M.B."/>
            <person name="Williamson N.R."/>
            <person name="Monson R.E."/>
            <person name="Becher S.A."/>
            <person name="Stanton J.A."/>
            <person name="Brugger K."/>
            <person name="Brown S.D."/>
            <person name="Salmond G.P."/>
        </authorList>
    </citation>
    <scope>NUCLEOTIDE SEQUENCE [LARGE SCALE GENOMIC DNA]</scope>
    <source>
        <strain evidence="3">ATCC 39006</strain>
        <strain evidence="4">ATCC 39006 / SC 11482</strain>
    </source>
</reference>
<reference evidence="3" key="2">
    <citation type="submission" date="2013-09" db="EMBL/GenBank/DDBJ databases">
        <authorList>
            <person name="Wang G."/>
            <person name="Yang Y."/>
            <person name="Su Y."/>
        </authorList>
    </citation>
    <scope>NUCLEOTIDE SEQUENCE</scope>
    <source>
        <strain evidence="3">ATCC 39006</strain>
    </source>
</reference>
<dbReference type="InterPro" id="IPR029068">
    <property type="entry name" value="Glyas_Bleomycin-R_OHBP_Dase"/>
</dbReference>
<evidence type="ECO:0000313" key="4">
    <source>
        <dbReference type="Proteomes" id="UP000017700"/>
    </source>
</evidence>
<organism evidence="3 4">
    <name type="scientific">Serratia sp. (strain ATCC 39006)</name>
    <name type="common">Prodigiosinella confusarubida</name>
    <dbReference type="NCBI Taxonomy" id="104623"/>
    <lineage>
        <taxon>Bacteria</taxon>
        <taxon>Pseudomonadati</taxon>
        <taxon>Pseudomonadota</taxon>
        <taxon>Gammaproteobacteria</taxon>
        <taxon>Enterobacterales</taxon>
        <taxon>Pectobacteriaceae</taxon>
        <taxon>Prodigiosinella</taxon>
    </lineage>
</organism>
<protein>
    <submittedName>
        <fullName evidence="3">Glyoxalase</fullName>
    </submittedName>
</protein>
<dbReference type="PROSITE" id="PS51819">
    <property type="entry name" value="VOC"/>
    <property type="match status" value="1"/>
</dbReference>
<dbReference type="OrthoDB" id="4265398at2"/>
<proteinExistence type="predicted"/>
<reference evidence="3" key="4">
    <citation type="submission" date="2017-11" db="EMBL/GenBank/DDBJ databases">
        <title>Complete genome sequence of Serratia sp. ATCC 39006.</title>
        <authorList>
            <person name="Hampton H.G."/>
            <person name="Jackson S.A."/>
            <person name="Jauregui R."/>
            <person name="Poulter G.T.M."/>
            <person name="Salmond G.P.C."/>
            <person name="Fineran P.C."/>
        </authorList>
    </citation>
    <scope>NUCLEOTIDE SEQUENCE</scope>
    <source>
        <strain evidence="3">ATCC 39006</strain>
    </source>
</reference>
<dbReference type="EMBL" id="CP025084">
    <property type="protein sequence ID" value="AUH04721.1"/>
    <property type="molecule type" value="Genomic_DNA"/>
</dbReference>
<dbReference type="KEGG" id="serq:CWC46_11625"/>
<dbReference type="InterPro" id="IPR037523">
    <property type="entry name" value="VOC_core"/>
</dbReference>
<sequence length="156" mass="18181">MVRVVGIDHLAIRVGNLKESKHFYDSVLNFMGFELEWEFDEVVGWNNGETMFWITQADTIGVRHKHRTGDVGYHHYAFELAAREEVDALYDFLMKEKVTIVDAPADYPSYGEGYYAVYFLDPDGLKLEAMHFVEKEKRRARRIREKGPDNEIGESQ</sequence>
<evidence type="ECO:0000259" key="1">
    <source>
        <dbReference type="PROSITE" id="PS51819"/>
    </source>
</evidence>
<dbReference type="Proteomes" id="UP000233778">
    <property type="component" value="Chromosome"/>
</dbReference>
<dbReference type="AlphaFoldDB" id="A0A2I5T749"/>
<accession>A0A2I5T749</accession>
<dbReference type="Pfam" id="PF00903">
    <property type="entry name" value="Glyoxalase"/>
    <property type="match status" value="1"/>
</dbReference>
<dbReference type="RefSeq" id="WP_021016407.1">
    <property type="nucleotide sequence ID" value="NZ_CP025084.1"/>
</dbReference>
<dbReference type="PANTHER" id="PTHR35006">
    <property type="entry name" value="GLYOXALASE FAMILY PROTEIN (AFU_ORTHOLOGUE AFUA_5G14830)"/>
    <property type="match status" value="1"/>
</dbReference>
<evidence type="ECO:0000313" key="5">
    <source>
        <dbReference type="Proteomes" id="UP000233778"/>
    </source>
</evidence>
<dbReference type="STRING" id="104623.Ser39006_03145"/>
<dbReference type="InterPro" id="IPR004360">
    <property type="entry name" value="Glyas_Fos-R_dOase_dom"/>
</dbReference>
<dbReference type="KEGG" id="sera:Ser39006_011630"/>